<evidence type="ECO:0000313" key="5">
    <source>
        <dbReference type="EMBL" id="EAQ99436.1"/>
    </source>
</evidence>
<dbReference type="AlphaFoldDB" id="A4A413"/>
<reference evidence="5 6" key="1">
    <citation type="journal article" date="2007" name="Proc. Natl. Acad. Sci. U.S.A.">
        <title>Characterization of a marine gammaproteobacterium capable of aerobic anoxygenic photosynthesis.</title>
        <authorList>
            <person name="Fuchs B.M."/>
            <person name="Spring S."/>
            <person name="Teeling H."/>
            <person name="Quast C."/>
            <person name="Wulf J."/>
            <person name="Schattenhofer M."/>
            <person name="Yan S."/>
            <person name="Ferriera S."/>
            <person name="Johnson J."/>
            <person name="Glockner F.O."/>
            <person name="Amann R."/>
        </authorList>
    </citation>
    <scope>NUCLEOTIDE SEQUENCE [LARGE SCALE GENOMIC DNA]</scope>
    <source>
        <strain evidence="5">KT71</strain>
    </source>
</reference>
<dbReference type="FunFam" id="3.30.420.40:FF:000023">
    <property type="entry name" value="Guanosine-5'-triphosphate,3'-diphosphate pyrophosphatase"/>
    <property type="match status" value="1"/>
</dbReference>
<dbReference type="EMBL" id="AAOA02000001">
    <property type="protein sequence ID" value="EAQ99436.1"/>
    <property type="molecule type" value="Genomic_DNA"/>
</dbReference>
<dbReference type="Gene3D" id="3.30.420.40">
    <property type="match status" value="1"/>
</dbReference>
<dbReference type="PANTHER" id="PTHR30005">
    <property type="entry name" value="EXOPOLYPHOSPHATASE"/>
    <property type="match status" value="1"/>
</dbReference>
<proteinExistence type="predicted"/>
<feature type="region of interest" description="Disordered" evidence="2">
    <location>
        <begin position="1"/>
        <end position="20"/>
    </location>
</feature>
<dbReference type="GO" id="GO:0006798">
    <property type="term" value="P:polyphosphate catabolic process"/>
    <property type="evidence" value="ECO:0007669"/>
    <property type="project" value="TreeGrafter"/>
</dbReference>
<feature type="domain" description="Ppx/GppA phosphatase N-terminal" evidence="3">
    <location>
        <begin position="41"/>
        <end position="321"/>
    </location>
</feature>
<keyword evidence="1 5" id="KW-0378">Hydrolase</keyword>
<dbReference type="RefSeq" id="WP_008295888.1">
    <property type="nucleotide sequence ID" value="NZ_CM002299.1"/>
</dbReference>
<feature type="compositionally biased region" description="Polar residues" evidence="2">
    <location>
        <begin position="1"/>
        <end position="10"/>
    </location>
</feature>
<accession>A4A413</accession>
<reference evidence="5 6" key="2">
    <citation type="journal article" date="2009" name="PLoS ONE">
        <title>The photosynthetic apparatus and its regulation in the aerobic gammaproteobacterium Congregibacter litoralis gen. nov., sp. nov.</title>
        <authorList>
            <person name="Spring S."/>
            <person name="Lunsdorf H."/>
            <person name="Fuchs B.M."/>
            <person name="Tindall B.J."/>
        </authorList>
    </citation>
    <scope>NUCLEOTIDE SEQUENCE [LARGE SCALE GENOMIC DNA]</scope>
    <source>
        <strain evidence="5">KT71</strain>
    </source>
</reference>
<dbReference type="GO" id="GO:0008894">
    <property type="term" value="F:guanosine-5'-triphosphate,3'-diphosphate diphosphatase activity"/>
    <property type="evidence" value="ECO:0007669"/>
    <property type="project" value="UniProtKB-EC"/>
</dbReference>
<evidence type="ECO:0000256" key="2">
    <source>
        <dbReference type="SAM" id="MobiDB-lite"/>
    </source>
</evidence>
<dbReference type="Proteomes" id="UP000019205">
    <property type="component" value="Chromosome"/>
</dbReference>
<evidence type="ECO:0000256" key="1">
    <source>
        <dbReference type="ARBA" id="ARBA00022801"/>
    </source>
</evidence>
<dbReference type="STRING" id="314285.KT71_17241"/>
<dbReference type="Pfam" id="PF02541">
    <property type="entry name" value="Ppx-GppA"/>
    <property type="match status" value="1"/>
</dbReference>
<dbReference type="CDD" id="cd24053">
    <property type="entry name" value="ASKHA_NBD_EcPPX-GppA-like"/>
    <property type="match status" value="1"/>
</dbReference>
<organism evidence="5 6">
    <name type="scientific">Congregibacter litoralis KT71</name>
    <dbReference type="NCBI Taxonomy" id="314285"/>
    <lineage>
        <taxon>Bacteria</taxon>
        <taxon>Pseudomonadati</taxon>
        <taxon>Pseudomonadota</taxon>
        <taxon>Gammaproteobacteria</taxon>
        <taxon>Cellvibrionales</taxon>
        <taxon>Halieaceae</taxon>
        <taxon>Congregibacter</taxon>
    </lineage>
</organism>
<dbReference type="HOGENOM" id="CLU_025908_4_0_6"/>
<sequence length="514" mass="57513">MEASNAQKKPSSIPEENPAELKDGSLLAAVDLGSNSFHLLIARLEQGEIRPAQALSEKVQLAAGLEGDELSQDAIDRGLECLSRFAQLLQSVEPQRIRVVGTNALRRARNRKKFTEPARRILGAPIDVIYGREEARLVYLGVAHTLADDSQSRLVVDIGGGSTEFAIGERFEPRKLESLQLGCVTYSRDCFKDGLLSKSNYKSAYDRACVEVSHIRKQFRRKHWVEAVGSSGTLQAIEGILIAQQWADGMITRKGLTRMRKALLGFKHLDDINLEGLSDARRSVIASGVAITEAIFDVLDIDEMRSSRGALREGVVYDLVGRLSHEDVRERSIRALMQRYHVDEEVSELVARRARTLFDATYKAWELTGSDRELLIWAALSQEIGKAIAHKHYHRHGAYLLRNSDLPGFPQHEQEDMAILVEGQHGKIRQELFGDSEGPALLRLQRLVALLRLATLFKYVEPLEKLPNFAINASSKGLKLDFPEDWLEQHPLTAQELAQQQAVFGRLGLRLAFS</sequence>
<dbReference type="OrthoDB" id="9793035at2"/>
<dbReference type="InterPro" id="IPR043129">
    <property type="entry name" value="ATPase_NBD"/>
</dbReference>
<dbReference type="EC" id="3.6.1.11" evidence="5"/>
<dbReference type="Gene3D" id="1.10.3210.10">
    <property type="entry name" value="Hypothetical protein af1432"/>
    <property type="match status" value="1"/>
</dbReference>
<keyword evidence="6" id="KW-1185">Reference proteome</keyword>
<dbReference type="InterPro" id="IPR050273">
    <property type="entry name" value="GppA/Ppx_hydrolase"/>
</dbReference>
<dbReference type="EC" id="3.6.1.40" evidence="5"/>
<dbReference type="InterPro" id="IPR030673">
    <property type="entry name" value="PyroPPase_GppA_Ppx"/>
</dbReference>
<dbReference type="Gene3D" id="3.30.420.150">
    <property type="entry name" value="Exopolyphosphatase. Domain 2"/>
    <property type="match status" value="1"/>
</dbReference>
<dbReference type="eggNOG" id="COG0248">
    <property type="taxonomic scope" value="Bacteria"/>
</dbReference>
<dbReference type="SUPFAM" id="SSF53067">
    <property type="entry name" value="Actin-like ATPase domain"/>
    <property type="match status" value="2"/>
</dbReference>
<comment type="caution">
    <text evidence="5">The sequence shown here is derived from an EMBL/GenBank/DDBJ whole genome shotgun (WGS) entry which is preliminary data.</text>
</comment>
<evidence type="ECO:0000313" key="6">
    <source>
        <dbReference type="Proteomes" id="UP000019205"/>
    </source>
</evidence>
<dbReference type="FunFam" id="3.30.420.150:FF:000001">
    <property type="entry name" value="Guanosine-5'-triphosphate,3'-diphosphate pyrophosphatase"/>
    <property type="match status" value="1"/>
</dbReference>
<evidence type="ECO:0000259" key="4">
    <source>
        <dbReference type="Pfam" id="PF21447"/>
    </source>
</evidence>
<protein>
    <submittedName>
        <fullName evidence="5">Exopolyphosphatase</fullName>
        <ecNumber evidence="5">3.6.1.11</ecNumber>
        <ecNumber evidence="5">3.6.1.40</ecNumber>
    </submittedName>
</protein>
<gene>
    <name evidence="5" type="ORF">KT71_17241</name>
</gene>
<dbReference type="PIRSF" id="PIRSF001267">
    <property type="entry name" value="Pyrophosphatase_GppA_Ppx"/>
    <property type="match status" value="1"/>
</dbReference>
<dbReference type="PANTHER" id="PTHR30005:SF14">
    <property type="entry name" value="EXOPOLYPHOSPHATASE"/>
    <property type="match status" value="1"/>
</dbReference>
<dbReference type="InterPro" id="IPR003695">
    <property type="entry name" value="Ppx_GppA_N"/>
</dbReference>
<dbReference type="GO" id="GO:0004309">
    <property type="term" value="F:exopolyphosphatase activity"/>
    <property type="evidence" value="ECO:0007669"/>
    <property type="project" value="UniProtKB-EC"/>
</dbReference>
<feature type="domain" description="Ppx/GppA phosphatase C-terminal" evidence="4">
    <location>
        <begin position="328"/>
        <end position="501"/>
    </location>
</feature>
<dbReference type="SUPFAM" id="SSF109604">
    <property type="entry name" value="HD-domain/PDEase-like"/>
    <property type="match status" value="1"/>
</dbReference>
<evidence type="ECO:0000259" key="3">
    <source>
        <dbReference type="Pfam" id="PF02541"/>
    </source>
</evidence>
<name>A4A413_9GAMM</name>
<dbReference type="InterPro" id="IPR048950">
    <property type="entry name" value="Ppx_GppA_C"/>
</dbReference>
<dbReference type="Pfam" id="PF21447">
    <property type="entry name" value="Ppx-GppA_III"/>
    <property type="match status" value="1"/>
</dbReference>